<proteinExistence type="predicted"/>
<name>A0A388TC13_TERA1</name>
<protein>
    <submittedName>
        <fullName evidence="1">Uncharacterized protein</fullName>
    </submittedName>
</protein>
<sequence>MSKEILAKEIAEWICEKKGVVSINGALYQKKVGYYTPLTRRQIEQLIGRRCRELAKKNLHGKE</sequence>
<evidence type="ECO:0000313" key="1">
    <source>
        <dbReference type="EMBL" id="GBR74137.1"/>
    </source>
</evidence>
<accession>A0A388TC13</accession>
<dbReference type="Proteomes" id="UP000269352">
    <property type="component" value="Unassembled WGS sequence"/>
</dbReference>
<dbReference type="EMBL" id="BGZN01000031">
    <property type="protein sequence ID" value="GBR74137.1"/>
    <property type="molecule type" value="Genomic_DNA"/>
</dbReference>
<dbReference type="AlphaFoldDB" id="A0A388TC13"/>
<organism evidence="1 2">
    <name type="scientific">Termititenax aidoneus</name>
    <dbReference type="NCBI Taxonomy" id="2218524"/>
    <lineage>
        <taxon>Bacteria</taxon>
        <taxon>Bacillati</taxon>
        <taxon>Candidatus Margulisiibacteriota</taxon>
        <taxon>Candidatus Termititenacia</taxon>
        <taxon>Candidatus Termititenacales</taxon>
        <taxon>Candidatus Termititenacaceae</taxon>
        <taxon>Candidatus Termititenax</taxon>
    </lineage>
</organism>
<evidence type="ECO:0000313" key="2">
    <source>
        <dbReference type="Proteomes" id="UP000269352"/>
    </source>
</evidence>
<gene>
    <name evidence="1" type="ORF">NO1_1366</name>
</gene>
<keyword evidence="2" id="KW-1185">Reference proteome</keyword>
<reference evidence="1 2" key="1">
    <citation type="journal article" date="2019" name="ISME J.">
        <title>Genome analyses of uncultured TG2/ZB3 bacteria in 'Margulisbacteria' specifically attached to ectosymbiotic spirochetes of protists in the termite gut.</title>
        <authorList>
            <person name="Utami Y.D."/>
            <person name="Kuwahara H."/>
            <person name="Igai K."/>
            <person name="Murakami T."/>
            <person name="Sugaya K."/>
            <person name="Morikawa T."/>
            <person name="Nagura Y."/>
            <person name="Yuki M."/>
            <person name="Deevong P."/>
            <person name="Inoue T."/>
            <person name="Kihara K."/>
            <person name="Lo N."/>
            <person name="Yamada A."/>
            <person name="Ohkuma M."/>
            <person name="Hongoh Y."/>
        </authorList>
    </citation>
    <scope>NUCLEOTIDE SEQUENCE [LARGE SCALE GENOMIC DNA]</scope>
    <source>
        <strain evidence="1">NkOx7-01</strain>
    </source>
</reference>
<comment type="caution">
    <text evidence="1">The sequence shown here is derived from an EMBL/GenBank/DDBJ whole genome shotgun (WGS) entry which is preliminary data.</text>
</comment>